<evidence type="ECO:0000259" key="1">
    <source>
        <dbReference type="Pfam" id="PF13338"/>
    </source>
</evidence>
<dbReference type="Proteomes" id="UP001059617">
    <property type="component" value="Chromosome"/>
</dbReference>
<proteinExistence type="predicted"/>
<protein>
    <submittedName>
        <fullName evidence="2">Type IV toxin-antitoxin system AbiEi family antitoxin domain-containing protein</fullName>
    </submittedName>
</protein>
<reference evidence="2" key="1">
    <citation type="submission" date="2021-04" db="EMBL/GenBank/DDBJ databases">
        <authorList>
            <person name="Hartkoorn R.C."/>
            <person name="Beaudoing E."/>
            <person name="Hot D."/>
        </authorList>
    </citation>
    <scope>NUCLEOTIDE SEQUENCE</scope>
    <source>
        <strain evidence="2">NRRL B-16292</strain>
    </source>
</reference>
<organism evidence="2 3">
    <name type="scientific">Dactylosporangium fulvum</name>
    <dbReference type="NCBI Taxonomy" id="53359"/>
    <lineage>
        <taxon>Bacteria</taxon>
        <taxon>Bacillati</taxon>
        <taxon>Actinomycetota</taxon>
        <taxon>Actinomycetes</taxon>
        <taxon>Micromonosporales</taxon>
        <taxon>Micromonosporaceae</taxon>
        <taxon>Dactylosporangium</taxon>
    </lineage>
</organism>
<dbReference type="EMBL" id="CP073720">
    <property type="protein sequence ID" value="UWP84845.1"/>
    <property type="molecule type" value="Genomic_DNA"/>
</dbReference>
<evidence type="ECO:0000313" key="2">
    <source>
        <dbReference type="EMBL" id="UWP84845.1"/>
    </source>
</evidence>
<accession>A0ABY5W662</accession>
<dbReference type="RefSeq" id="WP_259862826.1">
    <property type="nucleotide sequence ID" value="NZ_BAAAST010000011.1"/>
</dbReference>
<feature type="domain" description="AbiEi antitoxin N-terminal" evidence="1">
    <location>
        <begin position="4"/>
        <end position="48"/>
    </location>
</feature>
<reference evidence="2" key="2">
    <citation type="submission" date="2022-09" db="EMBL/GenBank/DDBJ databases">
        <title>Biosynthetic gene clusters of Dactylosporangioum fulvum.</title>
        <authorList>
            <person name="Caradec T."/>
        </authorList>
    </citation>
    <scope>NUCLEOTIDE SEQUENCE</scope>
    <source>
        <strain evidence="2">NRRL B-16292</strain>
    </source>
</reference>
<dbReference type="Pfam" id="PF13338">
    <property type="entry name" value="AbiEi_4"/>
    <property type="match status" value="1"/>
</dbReference>
<evidence type="ECO:0000313" key="3">
    <source>
        <dbReference type="Proteomes" id="UP001059617"/>
    </source>
</evidence>
<dbReference type="InterPro" id="IPR025159">
    <property type="entry name" value="AbiEi_N"/>
</dbReference>
<gene>
    <name evidence="2" type="ORF">Dfulv_11675</name>
</gene>
<sequence length="313" mass="34438">MPDIEDVADAQAGVVTRKQARECGLTDEAIWARLRSGRWRKPFRGVYYTFTGEPSRVAVLSATLAAAGRGAVLSHHTAAELLGLVDEPAAPIHISLPSDRRPYLLDGVRFHYRRSVPAPVPLRSPARTGINDTVVDLTQVAANLDQAIGWIARACGRRLTTADRLTAVLRSRPRVRWRAPLLSAVADVGAGSRSVLEVRFLRDVERGHGLPAGQRQRPRRAGSTTTYRDVEYEEFGLVVELDGRVAHDDECRIRDRARDNRSATRGWATLRFGWTDVSERPCRTAATVAATLRLGGWRGPVRRCGPDCALPAA</sequence>
<name>A0ABY5W662_9ACTN</name>
<keyword evidence="3" id="KW-1185">Reference proteome</keyword>